<gene>
    <name evidence="2" type="ORF">SPTER_10560</name>
</gene>
<sequence>MTEQALALKPVPTRILTDKDNIVDIIEHYAKEDIGPNDVVSVAESVVAITQGRIVRPEELQPSLLARILCRFVPQKGSLSSVYGMQAAMNAEGSGRVAWAMFLGMLGKLVGRHGLFYELAGEQAALIDDVTGTMPPFDKYLVYGPADPNGVAEAIKKRLGCYGAVVADVNDLKRAAVLGVTPGLNPQEIARLLIDNPFGNASQKTPIVIIKNYGSAAQRATGQ</sequence>
<reference evidence="2 3" key="1">
    <citation type="submission" date="2019-02" db="EMBL/GenBank/DDBJ databases">
        <title>Closed genome of Sporomusa termitida DSM 4440.</title>
        <authorList>
            <person name="Poehlein A."/>
            <person name="Daniel R."/>
        </authorList>
    </citation>
    <scope>NUCLEOTIDE SEQUENCE [LARGE SCALE GENOMIC DNA]</scope>
    <source>
        <strain evidence="2 3">DSM 4440</strain>
    </source>
</reference>
<protein>
    <recommendedName>
        <fullName evidence="1">Coenzyme F420:L-glutamate ligase-like domain-containing protein</fullName>
    </recommendedName>
</protein>
<keyword evidence="3" id="KW-1185">Reference proteome</keyword>
<dbReference type="AlphaFoldDB" id="A0A517DQY0"/>
<evidence type="ECO:0000313" key="3">
    <source>
        <dbReference type="Proteomes" id="UP000320776"/>
    </source>
</evidence>
<accession>A0A517DQY0</accession>
<evidence type="ECO:0000313" key="2">
    <source>
        <dbReference type="EMBL" id="QDR79760.1"/>
    </source>
</evidence>
<evidence type="ECO:0000259" key="1">
    <source>
        <dbReference type="Pfam" id="PF01996"/>
    </source>
</evidence>
<dbReference type="RefSeq" id="WP_144349359.1">
    <property type="nucleotide sequence ID" value="NZ_CP036259.1"/>
</dbReference>
<dbReference type="InterPro" id="IPR002847">
    <property type="entry name" value="F420-0_gamma-glut_ligase-dom"/>
</dbReference>
<dbReference type="KEGG" id="sted:SPTER_10560"/>
<dbReference type="Pfam" id="PF01996">
    <property type="entry name" value="F420_ligase"/>
    <property type="match status" value="1"/>
</dbReference>
<name>A0A517DQY0_9FIRM</name>
<dbReference type="Proteomes" id="UP000320776">
    <property type="component" value="Chromosome"/>
</dbReference>
<organism evidence="2 3">
    <name type="scientific">Sporomusa termitida</name>
    <dbReference type="NCBI Taxonomy" id="2377"/>
    <lineage>
        <taxon>Bacteria</taxon>
        <taxon>Bacillati</taxon>
        <taxon>Bacillota</taxon>
        <taxon>Negativicutes</taxon>
        <taxon>Selenomonadales</taxon>
        <taxon>Sporomusaceae</taxon>
        <taxon>Sporomusa</taxon>
    </lineage>
</organism>
<feature type="domain" description="Coenzyme F420:L-glutamate ligase-like" evidence="1">
    <location>
        <begin position="13"/>
        <end position="67"/>
    </location>
</feature>
<dbReference type="EMBL" id="CP036259">
    <property type="protein sequence ID" value="QDR79760.1"/>
    <property type="molecule type" value="Genomic_DNA"/>
</dbReference>
<dbReference type="Gene3D" id="3.30.1330.100">
    <property type="entry name" value="CofE-like"/>
    <property type="match status" value="1"/>
</dbReference>
<proteinExistence type="predicted"/>
<dbReference type="SUPFAM" id="SSF144010">
    <property type="entry name" value="CofE-like"/>
    <property type="match status" value="1"/>
</dbReference>
<dbReference type="OrthoDB" id="9763290at2"/>